<keyword evidence="5" id="KW-0812">Transmembrane</keyword>
<dbReference type="EMBL" id="KZ305094">
    <property type="protein sequence ID" value="PIA27486.1"/>
    <property type="molecule type" value="Genomic_DNA"/>
</dbReference>
<evidence type="ECO:0000256" key="8">
    <source>
        <dbReference type="ARBA" id="ARBA00023002"/>
    </source>
</evidence>
<keyword evidence="9 12" id="KW-0408">Iron</keyword>
<evidence type="ECO:0000256" key="9">
    <source>
        <dbReference type="ARBA" id="ARBA00023004"/>
    </source>
</evidence>
<keyword evidence="6 12" id="KW-0479">Metal-binding</keyword>
<organism evidence="15 16">
    <name type="scientific">Aquilegia coerulea</name>
    <name type="common">Rocky mountain columbine</name>
    <dbReference type="NCBI Taxonomy" id="218851"/>
    <lineage>
        <taxon>Eukaryota</taxon>
        <taxon>Viridiplantae</taxon>
        <taxon>Streptophyta</taxon>
        <taxon>Embryophyta</taxon>
        <taxon>Tracheophyta</taxon>
        <taxon>Spermatophyta</taxon>
        <taxon>Magnoliopsida</taxon>
        <taxon>Ranunculales</taxon>
        <taxon>Ranunculaceae</taxon>
        <taxon>Thalictroideae</taxon>
        <taxon>Aquilegia</taxon>
    </lineage>
</organism>
<dbReference type="GO" id="GO:0020037">
    <property type="term" value="F:heme binding"/>
    <property type="evidence" value="ECO:0007669"/>
    <property type="project" value="InterPro"/>
</dbReference>
<keyword evidence="10 13" id="KW-0503">Monooxygenase</keyword>
<comment type="cofactor">
    <cofactor evidence="1 12">
        <name>heme</name>
        <dbReference type="ChEBI" id="CHEBI:30413"/>
    </cofactor>
</comment>
<dbReference type="EMBL" id="KZ305023">
    <property type="protein sequence ID" value="PIA57270.1"/>
    <property type="molecule type" value="Genomic_DNA"/>
</dbReference>
<comment type="subcellular location">
    <subcellularLocation>
        <location evidence="2">Membrane</location>
        <topology evidence="2">Single-pass membrane protein</topology>
    </subcellularLocation>
</comment>
<accession>A0A2G5ENI7</accession>
<evidence type="ECO:0000256" key="11">
    <source>
        <dbReference type="ARBA" id="ARBA00023136"/>
    </source>
</evidence>
<dbReference type="PRINTS" id="PR00385">
    <property type="entry name" value="P450"/>
</dbReference>
<evidence type="ECO:0000256" key="13">
    <source>
        <dbReference type="RuleBase" id="RU000461"/>
    </source>
</evidence>
<keyword evidence="4 12" id="KW-0349">Heme</keyword>
<evidence type="ECO:0000313" key="14">
    <source>
        <dbReference type="EMBL" id="PIA27486.1"/>
    </source>
</evidence>
<dbReference type="OrthoDB" id="1055148at2759"/>
<feature type="binding site" description="axial binding residue" evidence="12">
    <location>
        <position position="143"/>
    </location>
    <ligand>
        <name>heme</name>
        <dbReference type="ChEBI" id="CHEBI:30413"/>
    </ligand>
    <ligandPart>
        <name>Fe</name>
        <dbReference type="ChEBI" id="CHEBI:18248"/>
    </ligandPart>
</feature>
<dbReference type="Pfam" id="PF00067">
    <property type="entry name" value="p450"/>
    <property type="match status" value="1"/>
</dbReference>
<evidence type="ECO:0000256" key="12">
    <source>
        <dbReference type="PIRSR" id="PIRSR602401-1"/>
    </source>
</evidence>
<dbReference type="GO" id="GO:0016705">
    <property type="term" value="F:oxidoreductase activity, acting on paired donors, with incorporation or reduction of molecular oxygen"/>
    <property type="evidence" value="ECO:0007669"/>
    <property type="project" value="InterPro"/>
</dbReference>
<keyword evidence="8 13" id="KW-0560">Oxidoreductase</keyword>
<dbReference type="GO" id="GO:0016020">
    <property type="term" value="C:membrane"/>
    <property type="evidence" value="ECO:0007669"/>
    <property type="project" value="UniProtKB-SubCell"/>
</dbReference>
<dbReference type="STRING" id="218851.A0A2G5ENI7"/>
<dbReference type="GO" id="GO:0044550">
    <property type="term" value="P:secondary metabolite biosynthetic process"/>
    <property type="evidence" value="ECO:0007669"/>
    <property type="project" value="UniProtKB-ARBA"/>
</dbReference>
<dbReference type="PANTHER" id="PTHR47956">
    <property type="entry name" value="CYTOCHROME P450 71B11-RELATED"/>
    <property type="match status" value="1"/>
</dbReference>
<dbReference type="Gene3D" id="1.10.630.10">
    <property type="entry name" value="Cytochrome P450"/>
    <property type="match status" value="1"/>
</dbReference>
<dbReference type="FunFam" id="1.10.630.10:FF:000126">
    <property type="entry name" value="Predicted protein"/>
    <property type="match status" value="1"/>
</dbReference>
<proteinExistence type="inferred from homology"/>
<gene>
    <name evidence="15" type="ORF">AQUCO_00600185v1</name>
    <name evidence="14" type="ORF">AQUCO_07700038v1</name>
</gene>
<evidence type="ECO:0000313" key="16">
    <source>
        <dbReference type="Proteomes" id="UP000230069"/>
    </source>
</evidence>
<evidence type="ECO:0000256" key="6">
    <source>
        <dbReference type="ARBA" id="ARBA00022723"/>
    </source>
</evidence>
<evidence type="ECO:0000256" key="7">
    <source>
        <dbReference type="ARBA" id="ARBA00022989"/>
    </source>
</evidence>
<keyword evidence="7" id="KW-1133">Transmembrane helix</keyword>
<evidence type="ECO:0000256" key="3">
    <source>
        <dbReference type="ARBA" id="ARBA00010617"/>
    </source>
</evidence>
<dbReference type="SUPFAM" id="SSF48264">
    <property type="entry name" value="Cytochrome P450"/>
    <property type="match status" value="1"/>
</dbReference>
<dbReference type="InterPro" id="IPR050193">
    <property type="entry name" value="Cytochrome_P450_71"/>
</dbReference>
<dbReference type="PRINTS" id="PR00463">
    <property type="entry name" value="EP450I"/>
</dbReference>
<dbReference type="Proteomes" id="UP000230069">
    <property type="component" value="Unassembled WGS sequence"/>
</dbReference>
<evidence type="ECO:0000256" key="2">
    <source>
        <dbReference type="ARBA" id="ARBA00004167"/>
    </source>
</evidence>
<protein>
    <recommendedName>
        <fullName evidence="17">Cytochrome P450</fullName>
    </recommendedName>
</protein>
<dbReference type="InterPro" id="IPR036396">
    <property type="entry name" value="Cyt_P450_sf"/>
</dbReference>
<evidence type="ECO:0000256" key="10">
    <source>
        <dbReference type="ARBA" id="ARBA00023033"/>
    </source>
</evidence>
<dbReference type="AlphaFoldDB" id="A0A2G5ENI7"/>
<reference evidence="15 16" key="1">
    <citation type="submission" date="2017-09" db="EMBL/GenBank/DDBJ databases">
        <title>WGS assembly of Aquilegia coerulea Goldsmith.</title>
        <authorList>
            <person name="Hodges S."/>
            <person name="Kramer E."/>
            <person name="Nordborg M."/>
            <person name="Tomkins J."/>
            <person name="Borevitz J."/>
            <person name="Derieg N."/>
            <person name="Yan J."/>
            <person name="Mihaltcheva S."/>
            <person name="Hayes R.D."/>
            <person name="Rokhsar D."/>
        </authorList>
    </citation>
    <scope>NUCLEOTIDE SEQUENCE [LARGE SCALE GENOMIC DNA]</scope>
    <source>
        <strain evidence="16">cv. Goldsmith</strain>
    </source>
</reference>
<evidence type="ECO:0008006" key="17">
    <source>
        <dbReference type="Google" id="ProtNLM"/>
    </source>
</evidence>
<sequence length="203" mass="23136">MFLAGSDTTSTALVWAMTELIRHPEIMKEVQMEIREIGKENGCIKEDDLGKMHLMKLVMKETLRLHIPGPLLIPHETMQETKLLGYDIPAKIRVLINAWAIARDPLLWEEPEEFRPKRFLNSSLDYKGNDFEYIPFGAGRRGCPGILFAIPTVELPLANLLYHFNWTTRSGAPRARDLDVTEGFGIVTYKKYPLVAIATPHFS</sequence>
<dbReference type="PANTHER" id="PTHR47956:SF4">
    <property type="entry name" value="CYTOCHROME P450 71A21-RELATED"/>
    <property type="match status" value="1"/>
</dbReference>
<dbReference type="InterPro" id="IPR002401">
    <property type="entry name" value="Cyt_P450_E_grp-I"/>
</dbReference>
<evidence type="ECO:0000256" key="1">
    <source>
        <dbReference type="ARBA" id="ARBA00001971"/>
    </source>
</evidence>
<comment type="similarity">
    <text evidence="3 13">Belongs to the cytochrome P450 family.</text>
</comment>
<evidence type="ECO:0000256" key="4">
    <source>
        <dbReference type="ARBA" id="ARBA00022617"/>
    </source>
</evidence>
<keyword evidence="11" id="KW-0472">Membrane</keyword>
<dbReference type="GO" id="GO:0005506">
    <property type="term" value="F:iron ion binding"/>
    <property type="evidence" value="ECO:0007669"/>
    <property type="project" value="InterPro"/>
</dbReference>
<dbReference type="InterPro" id="IPR001128">
    <property type="entry name" value="Cyt_P450"/>
</dbReference>
<keyword evidence="16" id="KW-1185">Reference proteome</keyword>
<evidence type="ECO:0000256" key="5">
    <source>
        <dbReference type="ARBA" id="ARBA00022692"/>
    </source>
</evidence>
<dbReference type="PROSITE" id="PS00086">
    <property type="entry name" value="CYTOCHROME_P450"/>
    <property type="match status" value="1"/>
</dbReference>
<evidence type="ECO:0000313" key="15">
    <source>
        <dbReference type="EMBL" id="PIA57270.1"/>
    </source>
</evidence>
<dbReference type="InterPro" id="IPR017972">
    <property type="entry name" value="Cyt_P450_CS"/>
</dbReference>
<name>A0A2G5ENI7_AQUCA</name>
<dbReference type="GO" id="GO:0004497">
    <property type="term" value="F:monooxygenase activity"/>
    <property type="evidence" value="ECO:0007669"/>
    <property type="project" value="UniProtKB-KW"/>
</dbReference>